<evidence type="ECO:0000256" key="1">
    <source>
        <dbReference type="SAM" id="Phobius"/>
    </source>
</evidence>
<sequence length="164" mass="18289">MIDILLWIAIVALFAFSFVGILFPIVPSVLVLWGGFLVYHFFINDQTLSVVFWIVMGIFTVILFVADIIVNSHFVKKFGGSKWGERIAAIAVIFGSFVFPPIGILVIPFVAVFVTEKLQRKSLGESMKAAFGSLVGFLGSSFAKVVIQFVMIVWFFLDVWINLS</sequence>
<accession>A0A841Q327</accession>
<feature type="transmembrane region" description="Helical" evidence="1">
    <location>
        <begin position="51"/>
        <end position="75"/>
    </location>
</feature>
<keyword evidence="1" id="KW-1133">Transmembrane helix</keyword>
<evidence type="ECO:0000313" key="2">
    <source>
        <dbReference type="EMBL" id="MBB6452348.1"/>
    </source>
</evidence>
<feature type="transmembrane region" description="Helical" evidence="1">
    <location>
        <begin position="6"/>
        <end position="39"/>
    </location>
</feature>
<comment type="caution">
    <text evidence="2">The sequence shown here is derived from an EMBL/GenBank/DDBJ whole genome shotgun (WGS) entry which is preliminary data.</text>
</comment>
<keyword evidence="1" id="KW-0472">Membrane</keyword>
<feature type="transmembrane region" description="Helical" evidence="1">
    <location>
        <begin position="134"/>
        <end position="157"/>
    </location>
</feature>
<dbReference type="EMBL" id="JACHGH010000002">
    <property type="protein sequence ID" value="MBB6452348.1"/>
    <property type="molecule type" value="Genomic_DNA"/>
</dbReference>
<keyword evidence="3" id="KW-1185">Reference proteome</keyword>
<dbReference type="PANTHER" id="PTHR39165:SF1">
    <property type="entry name" value="DUF456 DOMAIN-CONTAINING PROTEIN"/>
    <property type="match status" value="1"/>
</dbReference>
<dbReference type="Proteomes" id="UP000581688">
    <property type="component" value="Unassembled WGS sequence"/>
</dbReference>
<organism evidence="2 3">
    <name type="scientific">Salirhabdus euzebyi</name>
    <dbReference type="NCBI Taxonomy" id="394506"/>
    <lineage>
        <taxon>Bacteria</taxon>
        <taxon>Bacillati</taxon>
        <taxon>Bacillota</taxon>
        <taxon>Bacilli</taxon>
        <taxon>Bacillales</taxon>
        <taxon>Bacillaceae</taxon>
        <taxon>Salirhabdus</taxon>
    </lineage>
</organism>
<protein>
    <recommendedName>
        <fullName evidence="4">DUF456 domain-containing protein</fullName>
    </recommendedName>
</protein>
<keyword evidence="1" id="KW-0812">Transmembrane</keyword>
<feature type="transmembrane region" description="Helical" evidence="1">
    <location>
        <begin position="87"/>
        <end position="114"/>
    </location>
</feature>
<dbReference type="InterPro" id="IPR007403">
    <property type="entry name" value="DUF456"/>
</dbReference>
<proteinExistence type="predicted"/>
<dbReference type="Pfam" id="PF04306">
    <property type="entry name" value="DUF456"/>
    <property type="match status" value="1"/>
</dbReference>
<evidence type="ECO:0008006" key="4">
    <source>
        <dbReference type="Google" id="ProtNLM"/>
    </source>
</evidence>
<gene>
    <name evidence="2" type="ORF">HNQ94_000793</name>
</gene>
<name>A0A841Q327_9BACI</name>
<evidence type="ECO:0000313" key="3">
    <source>
        <dbReference type="Proteomes" id="UP000581688"/>
    </source>
</evidence>
<reference evidence="2 3" key="1">
    <citation type="submission" date="2020-08" db="EMBL/GenBank/DDBJ databases">
        <title>Genomic Encyclopedia of Type Strains, Phase IV (KMG-IV): sequencing the most valuable type-strain genomes for metagenomic binning, comparative biology and taxonomic classification.</title>
        <authorList>
            <person name="Goeker M."/>
        </authorList>
    </citation>
    <scope>NUCLEOTIDE SEQUENCE [LARGE SCALE GENOMIC DNA]</scope>
    <source>
        <strain evidence="2 3">DSM 19612</strain>
    </source>
</reference>
<dbReference type="AlphaFoldDB" id="A0A841Q327"/>
<dbReference type="PANTHER" id="PTHR39165">
    <property type="entry name" value="IG HYPOTHETICAL 17883"/>
    <property type="match status" value="1"/>
</dbReference>